<evidence type="ECO:0000256" key="4">
    <source>
        <dbReference type="ARBA" id="ARBA00022692"/>
    </source>
</evidence>
<dbReference type="Proteomes" id="UP000270046">
    <property type="component" value="Chromosome"/>
</dbReference>
<evidence type="ECO:0000259" key="8">
    <source>
        <dbReference type="Pfam" id="PF07715"/>
    </source>
</evidence>
<protein>
    <submittedName>
        <fullName evidence="9">SusC/RagA family TonB-linked outer membrane protein</fullName>
    </submittedName>
</protein>
<dbReference type="Gene3D" id="2.60.40.1120">
    <property type="entry name" value="Carboxypeptidase-like, regulatory domain"/>
    <property type="match status" value="1"/>
</dbReference>
<evidence type="ECO:0000256" key="3">
    <source>
        <dbReference type="ARBA" id="ARBA00022452"/>
    </source>
</evidence>
<dbReference type="RefSeq" id="WP_119409762.1">
    <property type="nucleotide sequence ID" value="NZ_CP032869.1"/>
</dbReference>
<evidence type="ECO:0000256" key="1">
    <source>
        <dbReference type="ARBA" id="ARBA00004571"/>
    </source>
</evidence>
<evidence type="ECO:0000313" key="9">
    <source>
        <dbReference type="EMBL" id="AYL96158.1"/>
    </source>
</evidence>
<organism evidence="9 10">
    <name type="scientific">Mucilaginibacter celer</name>
    <dbReference type="NCBI Taxonomy" id="2305508"/>
    <lineage>
        <taxon>Bacteria</taxon>
        <taxon>Pseudomonadati</taxon>
        <taxon>Bacteroidota</taxon>
        <taxon>Sphingobacteriia</taxon>
        <taxon>Sphingobacteriales</taxon>
        <taxon>Sphingobacteriaceae</taxon>
        <taxon>Mucilaginibacter</taxon>
    </lineage>
</organism>
<name>A0A494VXV2_9SPHI</name>
<keyword evidence="4 7" id="KW-0812">Transmembrane</keyword>
<dbReference type="Pfam" id="PF07715">
    <property type="entry name" value="Plug"/>
    <property type="match status" value="1"/>
</dbReference>
<dbReference type="SUPFAM" id="SSF49464">
    <property type="entry name" value="Carboxypeptidase regulatory domain-like"/>
    <property type="match status" value="1"/>
</dbReference>
<evidence type="ECO:0000256" key="7">
    <source>
        <dbReference type="PROSITE-ProRule" id="PRU01360"/>
    </source>
</evidence>
<evidence type="ECO:0000256" key="2">
    <source>
        <dbReference type="ARBA" id="ARBA00022448"/>
    </source>
</evidence>
<reference evidence="9 10" key="1">
    <citation type="submission" date="2018-10" db="EMBL/GenBank/DDBJ databases">
        <title>Genome sequencing of Mucilaginibacter sp. HYN0043.</title>
        <authorList>
            <person name="Kim M."/>
            <person name="Yi H."/>
        </authorList>
    </citation>
    <scope>NUCLEOTIDE SEQUENCE [LARGE SCALE GENOMIC DNA]</scope>
    <source>
        <strain evidence="9 10">HYN0043</strain>
    </source>
</reference>
<dbReference type="InterPro" id="IPR012910">
    <property type="entry name" value="Plug_dom"/>
</dbReference>
<dbReference type="Gene3D" id="2.170.130.10">
    <property type="entry name" value="TonB-dependent receptor, plug domain"/>
    <property type="match status" value="1"/>
</dbReference>
<gene>
    <name evidence="9" type="ORF">HYN43_013030</name>
</gene>
<evidence type="ECO:0000256" key="6">
    <source>
        <dbReference type="ARBA" id="ARBA00023237"/>
    </source>
</evidence>
<accession>A0A494VXV2</accession>
<dbReference type="NCBIfam" id="TIGR04056">
    <property type="entry name" value="OMP_RagA_SusC"/>
    <property type="match status" value="1"/>
</dbReference>
<comment type="subcellular location">
    <subcellularLocation>
        <location evidence="1 7">Cell outer membrane</location>
        <topology evidence="1 7">Multi-pass membrane protein</topology>
    </subcellularLocation>
</comment>
<keyword evidence="5 7" id="KW-0472">Membrane</keyword>
<comment type="similarity">
    <text evidence="7">Belongs to the TonB-dependent receptor family.</text>
</comment>
<dbReference type="GO" id="GO:0009279">
    <property type="term" value="C:cell outer membrane"/>
    <property type="evidence" value="ECO:0007669"/>
    <property type="project" value="UniProtKB-SubCell"/>
</dbReference>
<evidence type="ECO:0000256" key="5">
    <source>
        <dbReference type="ARBA" id="ARBA00023136"/>
    </source>
</evidence>
<dbReference type="AlphaFoldDB" id="A0A494VXV2"/>
<keyword evidence="2 7" id="KW-0813">Transport</keyword>
<dbReference type="KEGG" id="muh:HYN43_013030"/>
<dbReference type="InterPro" id="IPR039426">
    <property type="entry name" value="TonB-dep_rcpt-like"/>
</dbReference>
<keyword evidence="3 7" id="KW-1134">Transmembrane beta strand</keyword>
<keyword evidence="10" id="KW-1185">Reference proteome</keyword>
<dbReference type="OrthoDB" id="9768177at2"/>
<dbReference type="InterPro" id="IPR036942">
    <property type="entry name" value="Beta-barrel_TonB_sf"/>
</dbReference>
<sequence>MKQNLLKISRLLLLFVVCLFTYSNLQAQSLTIRGIILDDANQPLPGVSVRIKGTNTGTVTGIEGRFTIAATKGDVLTFNFVGYASQEVTIGTETYLSIQMKSDSKSLTEVVVTALGVKKEVRRIGYSSQDVKGEELTKAREPNAINSLVGKVAGLNVGVSAELLGRPQLVLRGSTDLLFVVDGVPINSDTFNISADDVETYTVLKGPNAAALYGFRGQNGAILITTKRGTKDKRGFSIDLNSSTMLEKGLVAVPKNQTDYGYGTAYAYDYGSGLYSTAATAGSGSFRANIWGPKFDGQPVRQYDSPIDPVTGIRGTSPWLARGKNNYENFIETGLLSNTNLAIGASGELYDLRASYAHNYQKGTGPNTGLNADNLNLSLGYKISNKLRVDGNLNFNTQYSKNIPDAGYGPNSYPYMFKVYGSASWDVRDMEDYYKAPAGNPLGKPGVTQYYAEYGRENNPYFVANEWLRGHYKTDVYGYLKLTYSFNKDLNLAVRSQVTTWDQLRTEKVPSSTVLNSYLAPSGSPFKTWDATYTGDFRQDHRNLIENNTDVLLSYNKTIKDFNISALAGANSRSYKYVSDWSSTNWLQSNGSQLDNAAYSLNNSKNSAARVYAYNANMQVYSAYYSVDIGYKNYFTLSTTGRVDKTSTLPSGNNTFFYPSVALSSVISDYVKFPEVISFLKVRASWADVKGALTSSTIPSAYAASTNFTKTVNSGLLGYGTELYSSYDGPSYANQLGLSSGTYYNGTSSIAISNTLANPKVNPFDVGSYEGGLDVKFFNNRLSFAGTYFRTVNGPSIFPLGIPSSTLYYAHTENAVTSLKKGFELSLDGAVIRNPNGFSWNILVNYSTFKETLKDIYGDEKSIPINNHVYKIGDRLDGYYGIKFLRSPDGQIINNSAGIPLPSQSGIDNLQYLGHLNPDFSFGINNKFSYKAFSLSFQFDGRVGGKIYDEVYSRMMNAGTAIETVQGAYGAARLADWNSLVSTGKVGNNGLGSYVGPGVVIASGTPKYANGVISNLNELTFAPNTVPTTVQNYASNGLFNQNIDEAFLISRTYAKLREVTIGYTIPQKFLGKSFIRRASITLVGRNLLYFAARKDIDLDQYASGFNLSTLGTQGVKGLSSDLQSSTSRRYGVNLNFGF</sequence>
<proteinExistence type="inferred from homology"/>
<keyword evidence="6 7" id="KW-0998">Cell outer membrane</keyword>
<dbReference type="PROSITE" id="PS52016">
    <property type="entry name" value="TONB_DEPENDENT_REC_3"/>
    <property type="match status" value="1"/>
</dbReference>
<dbReference type="InterPro" id="IPR008969">
    <property type="entry name" value="CarboxyPept-like_regulatory"/>
</dbReference>
<dbReference type="Gene3D" id="2.40.170.20">
    <property type="entry name" value="TonB-dependent receptor, beta-barrel domain"/>
    <property type="match status" value="1"/>
</dbReference>
<evidence type="ECO:0000313" key="10">
    <source>
        <dbReference type="Proteomes" id="UP000270046"/>
    </source>
</evidence>
<dbReference type="Pfam" id="PF13715">
    <property type="entry name" value="CarbopepD_reg_2"/>
    <property type="match status" value="1"/>
</dbReference>
<dbReference type="InterPro" id="IPR037066">
    <property type="entry name" value="Plug_dom_sf"/>
</dbReference>
<dbReference type="EMBL" id="CP032869">
    <property type="protein sequence ID" value="AYL96158.1"/>
    <property type="molecule type" value="Genomic_DNA"/>
</dbReference>
<dbReference type="InterPro" id="IPR023996">
    <property type="entry name" value="TonB-dep_OMP_SusC/RagA"/>
</dbReference>
<feature type="domain" description="TonB-dependent receptor plug" evidence="8">
    <location>
        <begin position="122"/>
        <end position="220"/>
    </location>
</feature>
<dbReference type="SUPFAM" id="SSF56935">
    <property type="entry name" value="Porins"/>
    <property type="match status" value="1"/>
</dbReference>